<dbReference type="InterPro" id="IPR036291">
    <property type="entry name" value="NAD(P)-bd_dom_sf"/>
</dbReference>
<dbReference type="EC" id="4.1.1.35" evidence="5"/>
<keyword evidence="9" id="KW-0735">Signal-anchor</keyword>
<dbReference type="GO" id="GO:0032580">
    <property type="term" value="C:Golgi cisterna membrane"/>
    <property type="evidence" value="ECO:0007669"/>
    <property type="project" value="UniProtKB-SubCell"/>
</dbReference>
<keyword evidence="13" id="KW-0472">Membrane</keyword>
<dbReference type="PANTHER" id="PTHR43078:SF6">
    <property type="entry name" value="UDP-GLUCURONIC ACID DECARBOXYLASE 1"/>
    <property type="match status" value="1"/>
</dbReference>
<evidence type="ECO:0000256" key="16">
    <source>
        <dbReference type="ARBA" id="ARBA00031585"/>
    </source>
</evidence>
<comment type="pathway">
    <text evidence="3">Nucleotide-sugar biosynthesis; UDP-alpha-D-xylose biosynthesis; UDP-alpha-D-xylose from UDP-alpha-D-glucuronate: step 1/1.</text>
</comment>
<evidence type="ECO:0000256" key="8">
    <source>
        <dbReference type="ARBA" id="ARBA00022793"/>
    </source>
</evidence>
<name>A0A9P8LIH5_9PEZI</name>
<comment type="caution">
    <text evidence="20">The sequence shown here is derived from an EMBL/GenBank/DDBJ whole genome shotgun (WGS) entry which is preliminary data.</text>
</comment>
<evidence type="ECO:0000256" key="12">
    <source>
        <dbReference type="ARBA" id="ARBA00023034"/>
    </source>
</evidence>
<sequence>MSKQPNVAQLFNEQLEQMGFDARAEYMQRQFSNVMHELQGSILEALGVYDFGENPDGSLKEHLKSSYEDWLPPYSRRMRVVVTGAAGFVGSHLVDFLMKRGHSVVAIDNFSTGYHMNLLNWMDHKNFVLYTHDVRLPLKIEGAVDQIFHLAGSASLQDCMIDPTSILTTCFQGTMNMLELARNCNARFLLASSCGAYGFPLWHRNPQSENFLGSVKTFGRRACHDEGKRVAESLCYAYAKQHKVEVRIARIFNTFGPRMRIGDGRVIPIFILQCLRGECFTVIGDGNTSRSLMYISDLIDGLVELMLSDYTGGPMNFGKEEEYNLIEITEIVTKAVRKVRGDKFRPTKITFLPSRKDDPMMRNPDCALAREQLGWSTKVDIDQGMLETVEWFAAMEKENWLYDVEKEDDRR</sequence>
<dbReference type="GO" id="GO:0000139">
    <property type="term" value="C:Golgi membrane"/>
    <property type="evidence" value="ECO:0007669"/>
    <property type="project" value="UniProtKB-SubCell"/>
</dbReference>
<keyword evidence="12" id="KW-0333">Golgi apparatus</keyword>
<evidence type="ECO:0000256" key="5">
    <source>
        <dbReference type="ARBA" id="ARBA00012290"/>
    </source>
</evidence>
<evidence type="ECO:0000256" key="4">
    <source>
        <dbReference type="ARBA" id="ARBA00007505"/>
    </source>
</evidence>
<comment type="catalytic activity">
    <reaction evidence="18">
        <text>UDP-alpha-D-glucuronate + H(+) = UDP-alpha-D-xylose + CO2</text>
        <dbReference type="Rhea" id="RHEA:23916"/>
        <dbReference type="ChEBI" id="CHEBI:15378"/>
        <dbReference type="ChEBI" id="CHEBI:16526"/>
        <dbReference type="ChEBI" id="CHEBI:57632"/>
        <dbReference type="ChEBI" id="CHEBI:58052"/>
        <dbReference type="EC" id="4.1.1.35"/>
    </reaction>
    <physiologicalReaction direction="left-to-right" evidence="18">
        <dbReference type="Rhea" id="RHEA:23917"/>
    </physiologicalReaction>
</comment>
<evidence type="ECO:0000256" key="3">
    <source>
        <dbReference type="ARBA" id="ARBA00005100"/>
    </source>
</evidence>
<evidence type="ECO:0000256" key="6">
    <source>
        <dbReference type="ARBA" id="ARBA00018816"/>
    </source>
</evidence>
<dbReference type="Gene3D" id="3.40.50.720">
    <property type="entry name" value="NAD(P)-binding Rossmann-like Domain"/>
    <property type="match status" value="1"/>
</dbReference>
<evidence type="ECO:0000256" key="11">
    <source>
        <dbReference type="ARBA" id="ARBA00023027"/>
    </source>
</evidence>
<dbReference type="SUPFAM" id="SSF51735">
    <property type="entry name" value="NAD(P)-binding Rossmann-fold domains"/>
    <property type="match status" value="1"/>
</dbReference>
<keyword evidence="7" id="KW-0812">Transmembrane</keyword>
<evidence type="ECO:0000256" key="15">
    <source>
        <dbReference type="ARBA" id="ARBA00023239"/>
    </source>
</evidence>
<evidence type="ECO:0000256" key="17">
    <source>
        <dbReference type="ARBA" id="ARBA00037859"/>
    </source>
</evidence>
<evidence type="ECO:0000256" key="7">
    <source>
        <dbReference type="ARBA" id="ARBA00022692"/>
    </source>
</evidence>
<evidence type="ECO:0000259" key="19">
    <source>
        <dbReference type="Pfam" id="PF01370"/>
    </source>
</evidence>
<dbReference type="InterPro" id="IPR001509">
    <property type="entry name" value="Epimerase_deHydtase"/>
</dbReference>
<dbReference type="GO" id="GO:0042732">
    <property type="term" value="P:D-xylose metabolic process"/>
    <property type="evidence" value="ECO:0007669"/>
    <property type="project" value="InterPro"/>
</dbReference>
<evidence type="ECO:0000256" key="9">
    <source>
        <dbReference type="ARBA" id="ARBA00022968"/>
    </source>
</evidence>
<evidence type="ECO:0000256" key="18">
    <source>
        <dbReference type="ARBA" id="ARBA00049410"/>
    </source>
</evidence>
<protein>
    <recommendedName>
        <fullName evidence="6">UDP-glucuronic acid decarboxylase 1</fullName>
        <ecNumber evidence="5">4.1.1.35</ecNumber>
    </recommendedName>
    <alternativeName>
        <fullName evidence="16">UDP-glucuronate decarboxylase 1</fullName>
    </alternativeName>
</protein>
<proteinExistence type="inferred from homology"/>
<evidence type="ECO:0000256" key="10">
    <source>
        <dbReference type="ARBA" id="ARBA00022989"/>
    </source>
</evidence>
<comment type="cofactor">
    <cofactor evidence="1">
        <name>NAD(+)</name>
        <dbReference type="ChEBI" id="CHEBI:57540"/>
    </cofactor>
</comment>
<evidence type="ECO:0000313" key="21">
    <source>
        <dbReference type="Proteomes" id="UP000750711"/>
    </source>
</evidence>
<keyword evidence="21" id="KW-1185">Reference proteome</keyword>
<keyword evidence="10" id="KW-1133">Transmembrane helix</keyword>
<dbReference type="InterPro" id="IPR044516">
    <property type="entry name" value="UXS-like"/>
</dbReference>
<keyword evidence="11" id="KW-0520">NAD</keyword>
<comment type="similarity">
    <text evidence="4">Belongs to the NAD(P)-dependent epimerase/dehydratase family. UDP-glucuronic acid decarboxylase subfamily.</text>
</comment>
<feature type="domain" description="NAD-dependent epimerase/dehydratase" evidence="19">
    <location>
        <begin position="80"/>
        <end position="308"/>
    </location>
</feature>
<dbReference type="EMBL" id="JAGHQM010000048">
    <property type="protein sequence ID" value="KAH0565947.1"/>
    <property type="molecule type" value="Genomic_DNA"/>
</dbReference>
<dbReference type="FunFam" id="3.40.50.720:FF:000065">
    <property type="entry name" value="UDP-glucuronic acid decarboxylase 1"/>
    <property type="match status" value="1"/>
</dbReference>
<reference evidence="20" key="1">
    <citation type="submission" date="2021-03" db="EMBL/GenBank/DDBJ databases">
        <title>Comparative genomics and phylogenomic investigation of the class Geoglossomycetes provide insights into ecological specialization and systematics.</title>
        <authorList>
            <person name="Melie T."/>
            <person name="Pirro S."/>
            <person name="Miller A.N."/>
            <person name="Quandt A."/>
        </authorList>
    </citation>
    <scope>NUCLEOTIDE SEQUENCE</scope>
    <source>
        <strain evidence="20">CAQ_001_2017</strain>
    </source>
</reference>
<keyword evidence="15" id="KW-0456">Lyase</keyword>
<evidence type="ECO:0000256" key="1">
    <source>
        <dbReference type="ARBA" id="ARBA00001911"/>
    </source>
</evidence>
<keyword evidence="8" id="KW-0210">Decarboxylase</keyword>
<dbReference type="PANTHER" id="PTHR43078">
    <property type="entry name" value="UDP-GLUCURONIC ACID DECARBOXYLASE-RELATED"/>
    <property type="match status" value="1"/>
</dbReference>
<dbReference type="GO" id="GO:0070403">
    <property type="term" value="F:NAD+ binding"/>
    <property type="evidence" value="ECO:0007669"/>
    <property type="project" value="InterPro"/>
</dbReference>
<evidence type="ECO:0000256" key="2">
    <source>
        <dbReference type="ARBA" id="ARBA00004323"/>
    </source>
</evidence>
<dbReference type="GO" id="GO:0048040">
    <property type="term" value="F:UDP-glucuronate decarboxylase activity"/>
    <property type="evidence" value="ECO:0007669"/>
    <property type="project" value="UniProtKB-EC"/>
</dbReference>
<evidence type="ECO:0000313" key="20">
    <source>
        <dbReference type="EMBL" id="KAH0565947.1"/>
    </source>
</evidence>
<evidence type="ECO:0000256" key="14">
    <source>
        <dbReference type="ARBA" id="ARBA00023180"/>
    </source>
</evidence>
<keyword evidence="14" id="KW-0325">Glycoprotein</keyword>
<gene>
    <name evidence="20" type="ORF">GP486_000668</name>
</gene>
<comment type="subcellular location">
    <subcellularLocation>
        <location evidence="2">Golgi apparatus membrane</location>
        <topology evidence="2">Single-pass type II membrane protein</topology>
    </subcellularLocation>
    <subcellularLocation>
        <location evidence="17">Golgi apparatus</location>
        <location evidence="17">Golgi stack membrane</location>
    </subcellularLocation>
</comment>
<dbReference type="AlphaFoldDB" id="A0A9P8LIH5"/>
<evidence type="ECO:0000256" key="13">
    <source>
        <dbReference type="ARBA" id="ARBA00023136"/>
    </source>
</evidence>
<organism evidence="20 21">
    <name type="scientific">Trichoglossum hirsutum</name>
    <dbReference type="NCBI Taxonomy" id="265104"/>
    <lineage>
        <taxon>Eukaryota</taxon>
        <taxon>Fungi</taxon>
        <taxon>Dikarya</taxon>
        <taxon>Ascomycota</taxon>
        <taxon>Pezizomycotina</taxon>
        <taxon>Geoglossomycetes</taxon>
        <taxon>Geoglossales</taxon>
        <taxon>Geoglossaceae</taxon>
        <taxon>Trichoglossum</taxon>
    </lineage>
</organism>
<dbReference type="Proteomes" id="UP000750711">
    <property type="component" value="Unassembled WGS sequence"/>
</dbReference>
<dbReference type="Pfam" id="PF01370">
    <property type="entry name" value="Epimerase"/>
    <property type="match status" value="1"/>
</dbReference>
<accession>A0A9P8LIH5</accession>